<gene>
    <name evidence="3" type="ORF">BAE44_0021071</name>
</gene>
<evidence type="ECO:0000259" key="2">
    <source>
        <dbReference type="Pfam" id="PF14303"/>
    </source>
</evidence>
<feature type="domain" description="No apical meristem-associated C-terminal" evidence="2">
    <location>
        <begin position="15"/>
        <end position="119"/>
    </location>
</feature>
<dbReference type="AlphaFoldDB" id="A0A1E5UYE2"/>
<organism evidence="3 4">
    <name type="scientific">Dichanthelium oligosanthes</name>
    <dbReference type="NCBI Taxonomy" id="888268"/>
    <lineage>
        <taxon>Eukaryota</taxon>
        <taxon>Viridiplantae</taxon>
        <taxon>Streptophyta</taxon>
        <taxon>Embryophyta</taxon>
        <taxon>Tracheophyta</taxon>
        <taxon>Spermatophyta</taxon>
        <taxon>Magnoliopsida</taxon>
        <taxon>Liliopsida</taxon>
        <taxon>Poales</taxon>
        <taxon>Poaceae</taxon>
        <taxon>PACMAD clade</taxon>
        <taxon>Panicoideae</taxon>
        <taxon>Panicodae</taxon>
        <taxon>Paniceae</taxon>
        <taxon>Dichantheliinae</taxon>
        <taxon>Dichanthelium</taxon>
    </lineage>
</organism>
<comment type="caution">
    <text evidence="3">The sequence shown here is derived from an EMBL/GenBank/DDBJ whole genome shotgun (WGS) entry which is preliminary data.</text>
</comment>
<dbReference type="Proteomes" id="UP000095767">
    <property type="component" value="Unassembled WGS sequence"/>
</dbReference>
<dbReference type="EMBL" id="LWDX02058279">
    <property type="protein sequence ID" value="OEL17909.1"/>
    <property type="molecule type" value="Genomic_DNA"/>
</dbReference>
<evidence type="ECO:0000256" key="1">
    <source>
        <dbReference type="SAM" id="Coils"/>
    </source>
</evidence>
<feature type="non-terminal residue" evidence="3">
    <location>
        <position position="1"/>
    </location>
</feature>
<keyword evidence="4" id="KW-1185">Reference proteome</keyword>
<name>A0A1E5UYE2_9POAL</name>
<dbReference type="InterPro" id="IPR029466">
    <property type="entry name" value="NAM-associated_C"/>
</dbReference>
<reference evidence="3 4" key="1">
    <citation type="submission" date="2016-09" db="EMBL/GenBank/DDBJ databases">
        <title>The draft genome of Dichanthelium oligosanthes: A C3 panicoid grass species.</title>
        <authorList>
            <person name="Studer A.J."/>
            <person name="Schnable J.C."/>
            <person name="Brutnell T.P."/>
        </authorList>
    </citation>
    <scope>NUCLEOTIDE SEQUENCE [LARGE SCALE GENOMIC DNA]</scope>
    <source>
        <strain evidence="4">cv. Kellogg 1175</strain>
        <tissue evidence="3">Leaf</tissue>
    </source>
</reference>
<evidence type="ECO:0000313" key="4">
    <source>
        <dbReference type="Proteomes" id="UP000095767"/>
    </source>
</evidence>
<evidence type="ECO:0000313" key="3">
    <source>
        <dbReference type="EMBL" id="OEL17909.1"/>
    </source>
</evidence>
<feature type="coiled-coil region" evidence="1">
    <location>
        <begin position="71"/>
        <end position="102"/>
    </location>
</feature>
<sequence>WKTLSGSGKQPMKVRNSSTNIVDDFFGESQNGRTRKAGKEDRAAKYEHLFDAEAKKISLKERMVHVQEEVLAQQRQLMQFQIQEAQAAREDHKERIMTMELANLSAEARAYWKRRQAEILKRRNWTA</sequence>
<keyword evidence="1" id="KW-0175">Coiled coil</keyword>
<accession>A0A1E5UYE2</accession>
<proteinExistence type="predicted"/>
<protein>
    <recommendedName>
        <fullName evidence="2">No apical meristem-associated C-terminal domain-containing protein</fullName>
    </recommendedName>
</protein>
<dbReference type="Pfam" id="PF14303">
    <property type="entry name" value="NAM-associated"/>
    <property type="match status" value="1"/>
</dbReference>